<dbReference type="SUPFAM" id="SSF53850">
    <property type="entry name" value="Periplasmic binding protein-like II"/>
    <property type="match status" value="1"/>
</dbReference>
<dbReference type="EMBL" id="JACHXZ010000001">
    <property type="protein sequence ID" value="MBB3167030.1"/>
    <property type="molecule type" value="Genomic_DNA"/>
</dbReference>
<keyword evidence="4" id="KW-1185">Reference proteome</keyword>
<organism evidence="3 4">
    <name type="scientific">Simiduia aestuariiviva</name>
    <dbReference type="NCBI Taxonomy" id="1510459"/>
    <lineage>
        <taxon>Bacteria</taxon>
        <taxon>Pseudomonadati</taxon>
        <taxon>Pseudomonadota</taxon>
        <taxon>Gammaproteobacteria</taxon>
        <taxon>Cellvibrionales</taxon>
        <taxon>Cellvibrionaceae</taxon>
        <taxon>Simiduia</taxon>
    </lineage>
</organism>
<feature type="signal peptide" evidence="2">
    <location>
        <begin position="1"/>
        <end position="20"/>
    </location>
</feature>
<dbReference type="AlphaFoldDB" id="A0A839UK94"/>
<proteinExistence type="inferred from homology"/>
<dbReference type="Proteomes" id="UP000559987">
    <property type="component" value="Unassembled WGS sequence"/>
</dbReference>
<keyword evidence="2" id="KW-0732">Signal</keyword>
<protein>
    <submittedName>
        <fullName evidence="3">ABC-type amino acid transport substrate-binding protein</fullName>
    </submittedName>
</protein>
<reference evidence="3 4" key="1">
    <citation type="submission" date="2020-08" db="EMBL/GenBank/DDBJ databases">
        <title>Genomic Encyclopedia of Type Strains, Phase III (KMG-III): the genomes of soil and plant-associated and newly described type strains.</title>
        <authorList>
            <person name="Whitman W."/>
        </authorList>
    </citation>
    <scope>NUCLEOTIDE SEQUENCE [LARGE SCALE GENOMIC DNA]</scope>
    <source>
        <strain evidence="3 4">CECT 8571</strain>
    </source>
</reference>
<dbReference type="PANTHER" id="PTHR35936:SF6">
    <property type="entry name" value="AMINO ACID ABC TRANSPORTER SUBSTRATE-BINDING PAAT FAMILY PROTEIN"/>
    <property type="match status" value="1"/>
</dbReference>
<evidence type="ECO:0000256" key="1">
    <source>
        <dbReference type="ARBA" id="ARBA00010333"/>
    </source>
</evidence>
<accession>A0A839UK94</accession>
<evidence type="ECO:0000313" key="3">
    <source>
        <dbReference type="EMBL" id="MBB3167030.1"/>
    </source>
</evidence>
<feature type="chain" id="PRO_5032654041" evidence="2">
    <location>
        <begin position="21"/>
        <end position="252"/>
    </location>
</feature>
<dbReference type="RefSeq" id="WP_183907411.1">
    <property type="nucleotide sequence ID" value="NZ_JACHXZ010000001.1"/>
</dbReference>
<comment type="caution">
    <text evidence="3">The sequence shown here is derived from an EMBL/GenBank/DDBJ whole genome shotgun (WGS) entry which is preliminary data.</text>
</comment>
<evidence type="ECO:0000313" key="4">
    <source>
        <dbReference type="Proteomes" id="UP000559987"/>
    </source>
</evidence>
<dbReference type="PANTHER" id="PTHR35936">
    <property type="entry name" value="MEMBRANE-BOUND LYTIC MUREIN TRANSGLYCOSYLASE F"/>
    <property type="match status" value="1"/>
</dbReference>
<name>A0A839UK94_9GAMM</name>
<sequence length="252" mass="29021">MPMRFLATILLCLLVAPAGGAPVATASAEPLIFLYNDHLKEPYIFVEQGQVVSGIHWDLAQYLGQKLGRPVIMREAPRKRVEQYLLEGKAHVLLLTNPAWLPRSDLLHWTIRVYTEHDQIIQRQGRTFNVESLEDLSGKRLGTIQGYIYEGISDAPYRDSIIRDDAVSFRSNFLRLKRGRLDAIIVPQAQSDHLFRTEFHRAMFHVVTTWSIPHELFSAVSPHSPVSAEQLSAAYRDMHRDQYFERILARYR</sequence>
<gene>
    <name evidence="3" type="ORF">FHS30_000206</name>
</gene>
<comment type="similarity">
    <text evidence="1">Belongs to the bacterial solute-binding protein 3 family.</text>
</comment>
<dbReference type="Gene3D" id="3.40.190.10">
    <property type="entry name" value="Periplasmic binding protein-like II"/>
    <property type="match status" value="2"/>
</dbReference>
<evidence type="ECO:0000256" key="2">
    <source>
        <dbReference type="SAM" id="SignalP"/>
    </source>
</evidence>